<feature type="compositionally biased region" description="Gly residues" evidence="4">
    <location>
        <begin position="857"/>
        <end position="875"/>
    </location>
</feature>
<dbReference type="InterPro" id="IPR045243">
    <property type="entry name" value="Rna14-like"/>
</dbReference>
<feature type="domain" description="Suppressor of forked" evidence="5">
    <location>
        <begin position="52"/>
        <end position="611"/>
    </location>
</feature>
<organism evidence="6 7">
    <name type="scientific">Coprinopsis marcescibilis</name>
    <name type="common">Agaric fungus</name>
    <name type="synonym">Psathyrella marcescibilis</name>
    <dbReference type="NCBI Taxonomy" id="230819"/>
    <lineage>
        <taxon>Eukaryota</taxon>
        <taxon>Fungi</taxon>
        <taxon>Dikarya</taxon>
        <taxon>Basidiomycota</taxon>
        <taxon>Agaricomycotina</taxon>
        <taxon>Agaricomycetes</taxon>
        <taxon>Agaricomycetidae</taxon>
        <taxon>Agaricales</taxon>
        <taxon>Agaricineae</taxon>
        <taxon>Psathyrellaceae</taxon>
        <taxon>Coprinopsis</taxon>
    </lineage>
</organism>
<protein>
    <recommendedName>
        <fullName evidence="3">mRNA 3'-end-processing protein RNA14</fullName>
    </recommendedName>
</protein>
<reference evidence="6 7" key="1">
    <citation type="journal article" date="2019" name="Nat. Ecol. Evol.">
        <title>Megaphylogeny resolves global patterns of mushroom evolution.</title>
        <authorList>
            <person name="Varga T."/>
            <person name="Krizsan K."/>
            <person name="Foldi C."/>
            <person name="Dima B."/>
            <person name="Sanchez-Garcia M."/>
            <person name="Sanchez-Ramirez S."/>
            <person name="Szollosi G.J."/>
            <person name="Szarkandi J.G."/>
            <person name="Papp V."/>
            <person name="Albert L."/>
            <person name="Andreopoulos W."/>
            <person name="Angelini C."/>
            <person name="Antonin V."/>
            <person name="Barry K.W."/>
            <person name="Bougher N.L."/>
            <person name="Buchanan P."/>
            <person name="Buyck B."/>
            <person name="Bense V."/>
            <person name="Catcheside P."/>
            <person name="Chovatia M."/>
            <person name="Cooper J."/>
            <person name="Damon W."/>
            <person name="Desjardin D."/>
            <person name="Finy P."/>
            <person name="Geml J."/>
            <person name="Haridas S."/>
            <person name="Hughes K."/>
            <person name="Justo A."/>
            <person name="Karasinski D."/>
            <person name="Kautmanova I."/>
            <person name="Kiss B."/>
            <person name="Kocsube S."/>
            <person name="Kotiranta H."/>
            <person name="LaButti K.M."/>
            <person name="Lechner B.E."/>
            <person name="Liimatainen K."/>
            <person name="Lipzen A."/>
            <person name="Lukacs Z."/>
            <person name="Mihaltcheva S."/>
            <person name="Morgado L.N."/>
            <person name="Niskanen T."/>
            <person name="Noordeloos M.E."/>
            <person name="Ohm R.A."/>
            <person name="Ortiz-Santana B."/>
            <person name="Ovrebo C."/>
            <person name="Racz N."/>
            <person name="Riley R."/>
            <person name="Savchenko A."/>
            <person name="Shiryaev A."/>
            <person name="Soop K."/>
            <person name="Spirin V."/>
            <person name="Szebenyi C."/>
            <person name="Tomsovsky M."/>
            <person name="Tulloss R.E."/>
            <person name="Uehling J."/>
            <person name="Grigoriev I.V."/>
            <person name="Vagvolgyi C."/>
            <person name="Papp T."/>
            <person name="Martin F.M."/>
            <person name="Miettinen O."/>
            <person name="Hibbett D.S."/>
            <person name="Nagy L.G."/>
        </authorList>
    </citation>
    <scope>NUCLEOTIDE SEQUENCE [LARGE SCALE GENOMIC DNA]</scope>
    <source>
        <strain evidence="6 7">CBS 121175</strain>
    </source>
</reference>
<keyword evidence="3" id="KW-0507">mRNA processing</keyword>
<accession>A0A5C3L7U4</accession>
<dbReference type="InterPro" id="IPR008847">
    <property type="entry name" value="Suf"/>
</dbReference>
<feature type="region of interest" description="Disordered" evidence="4">
    <location>
        <begin position="618"/>
        <end position="775"/>
    </location>
</feature>
<dbReference type="InterPro" id="IPR011990">
    <property type="entry name" value="TPR-like_helical_dom_sf"/>
</dbReference>
<dbReference type="AlphaFoldDB" id="A0A5C3L7U4"/>
<dbReference type="SUPFAM" id="SSF48452">
    <property type="entry name" value="TPR-like"/>
    <property type="match status" value="2"/>
</dbReference>
<dbReference type="PANTHER" id="PTHR19980:SF0">
    <property type="entry name" value="CLEAVAGE STIMULATION FACTOR SUBUNIT 3"/>
    <property type="match status" value="1"/>
</dbReference>
<comment type="subcellular location">
    <subcellularLocation>
        <location evidence="3">Nucleus</location>
    </subcellularLocation>
    <subcellularLocation>
        <location evidence="3">Cytoplasm</location>
    </subcellularLocation>
    <text evidence="3">Nucleus and/or cytoplasm.</text>
</comment>
<keyword evidence="3" id="KW-0963">Cytoplasm</keyword>
<keyword evidence="1" id="KW-0677">Repeat</keyword>
<evidence type="ECO:0000256" key="3">
    <source>
        <dbReference type="RuleBase" id="RU369035"/>
    </source>
</evidence>
<dbReference type="InterPro" id="IPR003107">
    <property type="entry name" value="HAT"/>
</dbReference>
<evidence type="ECO:0000313" key="7">
    <source>
        <dbReference type="Proteomes" id="UP000307440"/>
    </source>
</evidence>
<gene>
    <name evidence="6" type="ORF">FA15DRAFT_665035</name>
</gene>
<feature type="compositionally biased region" description="Basic and acidic residues" evidence="4">
    <location>
        <begin position="654"/>
        <end position="666"/>
    </location>
</feature>
<dbReference type="OrthoDB" id="26282at2759"/>
<dbReference type="GO" id="GO:0005737">
    <property type="term" value="C:cytoplasm"/>
    <property type="evidence" value="ECO:0007669"/>
    <property type="project" value="UniProtKB-SubCell"/>
</dbReference>
<dbReference type="GO" id="GO:0180010">
    <property type="term" value="P:co-transcriptional mRNA 3'-end processing, cleavage and polyadenylation pathway"/>
    <property type="evidence" value="ECO:0007669"/>
    <property type="project" value="UniProtKB-UniRule"/>
</dbReference>
<dbReference type="GO" id="GO:0005634">
    <property type="term" value="C:nucleus"/>
    <property type="evidence" value="ECO:0007669"/>
    <property type="project" value="UniProtKB-SubCell"/>
</dbReference>
<dbReference type="PANTHER" id="PTHR19980">
    <property type="entry name" value="RNA CLEAVAGE STIMULATION FACTOR"/>
    <property type="match status" value="1"/>
</dbReference>
<comment type="function">
    <text evidence="3">Component of the cleavage factor IA (CFIA) complex, which is involved in the endonucleolytic cleavage during polyadenylation-dependent pre-mRNA 3'-end formation.</text>
</comment>
<feature type="compositionally biased region" description="Polar residues" evidence="4">
    <location>
        <begin position="416"/>
        <end position="433"/>
    </location>
</feature>
<feature type="compositionally biased region" description="Basic and acidic residues" evidence="4">
    <location>
        <begin position="733"/>
        <end position="744"/>
    </location>
</feature>
<feature type="compositionally biased region" description="Polar residues" evidence="4">
    <location>
        <begin position="629"/>
        <end position="647"/>
    </location>
</feature>
<evidence type="ECO:0000256" key="1">
    <source>
        <dbReference type="ARBA" id="ARBA00022737"/>
    </source>
</evidence>
<evidence type="ECO:0000313" key="6">
    <source>
        <dbReference type="EMBL" id="TFK28593.1"/>
    </source>
</evidence>
<evidence type="ECO:0000259" key="5">
    <source>
        <dbReference type="Pfam" id="PF05843"/>
    </source>
</evidence>
<evidence type="ECO:0000256" key="4">
    <source>
        <dbReference type="SAM" id="MobiDB-lite"/>
    </source>
</evidence>
<dbReference type="EMBL" id="ML210154">
    <property type="protein sequence ID" value="TFK28593.1"/>
    <property type="molecule type" value="Genomic_DNA"/>
</dbReference>
<dbReference type="GO" id="GO:0003729">
    <property type="term" value="F:mRNA binding"/>
    <property type="evidence" value="ECO:0007669"/>
    <property type="project" value="TreeGrafter"/>
</dbReference>
<feature type="region of interest" description="Disordered" evidence="4">
    <location>
        <begin position="1"/>
        <end position="20"/>
    </location>
</feature>
<evidence type="ECO:0000256" key="2">
    <source>
        <dbReference type="ARBA" id="ARBA00023242"/>
    </source>
</evidence>
<keyword evidence="7" id="KW-1185">Reference proteome</keyword>
<feature type="compositionally biased region" description="Basic and acidic residues" evidence="4">
    <location>
        <begin position="682"/>
        <end position="721"/>
    </location>
</feature>
<proteinExistence type="predicted"/>
<feature type="compositionally biased region" description="Gly residues" evidence="4">
    <location>
        <begin position="745"/>
        <end position="756"/>
    </location>
</feature>
<dbReference type="STRING" id="230819.A0A5C3L7U4"/>
<dbReference type="Gene3D" id="1.25.40.1040">
    <property type="match status" value="1"/>
</dbReference>
<keyword evidence="2 3" id="KW-0539">Nucleus</keyword>
<feature type="region of interest" description="Disordered" evidence="4">
    <location>
        <begin position="812"/>
        <end position="875"/>
    </location>
</feature>
<sequence length="875" mass="98404">MDDSQNGDSSQFAGDLTQPTEEILAAIHNSNGSIKDEPQVSSVPPPSEFDALFARLTENPQNTEGWRRLVELANNSGEIATVQQAYDELLKHYPNTSSAQIAYINHYLSKEENYGEAEQLFIKFLRTSPSVDLWKFYLSYVRRRNSGANTRDIVRKSYEFALNHVGQDKDSGEIWNDYIQFIKAGETSSTWEEQQKMDALRKVYHRAVQIPLDNVERLWSELETFETGLNKITAKKFMSDLSPAHTQARTTLRQLTNHLNGLYPSSSDMYLPSLPKFDATERSLVGKWKAYLKWEESNPLEIEEKDKQSLITRIQGVYRKAVIRMRFYSEIWFMAYTWSNSVGKNDEALAILKAGLEANPSSFLLTFAYAEAMELKKDYAEAHSAYDKLLTVLVKDLEALEAASANANGANESQATEQSSQLTNLSFNSQSSDGKPVKTTELQEKRAEYGLVYTMYMRFARRAEGLAALRKVFGKARRDRWAPWEVYEASALMEYHCFDDKNVASRIFEKGLEQFSDEIDYVLRYLGFLISINDGNNARALFERVITTFSADRARPLWERWARYEYQYGDLESALKLEKRISEVYPNDPPIKRFAQRHMYLGTDAIAARDLGFSMAKRAGGSSSNNNSLGRTETSQSLTGVGNQNVSKRPASPDYHRGSKREDKGGDYGSGHKRARGAVSPSRERDIPPPRDRDRDVPMRDRDRDGPRDRDNRERWNDRNRRPSPPPPPPVAWDRDRDDRDGGVRGRQGQHGSGGGPRDDYGGPNRGGPPVSQVPPLLSWFIGEIPTPHGFDGPVFKTDDLMKCFKQAVIPTGGAIPAGPPGGGQHPPRNRSPAHHSGYQQHGRGGGRPPPDYGPYQGPGVGAGAGGAGRGNRRY</sequence>
<dbReference type="Pfam" id="PF05843">
    <property type="entry name" value="Suf"/>
    <property type="match status" value="1"/>
</dbReference>
<feature type="region of interest" description="Disordered" evidence="4">
    <location>
        <begin position="407"/>
        <end position="440"/>
    </location>
</feature>
<dbReference type="SMART" id="SM00386">
    <property type="entry name" value="HAT"/>
    <property type="match status" value="8"/>
</dbReference>
<name>A0A5C3L7U4_COPMA</name>
<dbReference type="Proteomes" id="UP000307440">
    <property type="component" value="Unassembled WGS sequence"/>
</dbReference>